<gene>
    <name evidence="6" type="ORF">GM51_14215</name>
</gene>
<evidence type="ECO:0000256" key="4">
    <source>
        <dbReference type="ARBA" id="ARBA00022840"/>
    </source>
</evidence>
<dbReference type="Pfam" id="PF03109">
    <property type="entry name" value="ABC1"/>
    <property type="match status" value="1"/>
</dbReference>
<dbReference type="CDD" id="cd13970">
    <property type="entry name" value="ABC1_ADCK3"/>
    <property type="match status" value="1"/>
</dbReference>
<dbReference type="InterPro" id="IPR034646">
    <property type="entry name" value="ADCK3_dom"/>
</dbReference>
<dbReference type="PANTHER" id="PTHR43851">
    <property type="match status" value="1"/>
</dbReference>
<name>A0A094SC60_9ZZZZ</name>
<evidence type="ECO:0000256" key="2">
    <source>
        <dbReference type="ARBA" id="ARBA00022679"/>
    </source>
</evidence>
<dbReference type="AlphaFoldDB" id="A0A094SC60"/>
<keyword evidence="4" id="KW-0067">ATP-binding</keyword>
<dbReference type="GO" id="GO:0005524">
    <property type="term" value="F:ATP binding"/>
    <property type="evidence" value="ECO:0007669"/>
    <property type="project" value="UniProtKB-KW"/>
</dbReference>
<feature type="domain" description="ABC1 atypical kinase-like" evidence="5">
    <location>
        <begin position="79"/>
        <end position="316"/>
    </location>
</feature>
<dbReference type="Gene3D" id="1.10.510.10">
    <property type="entry name" value="Transferase(Phosphotransferase) domain 1"/>
    <property type="match status" value="1"/>
</dbReference>
<dbReference type="SUPFAM" id="SSF56112">
    <property type="entry name" value="Protein kinase-like (PK-like)"/>
    <property type="match status" value="1"/>
</dbReference>
<reference evidence="6" key="1">
    <citation type="submission" date="2014-06" db="EMBL/GenBank/DDBJ databases">
        <title>Key roles for freshwater Actinobacteria revealed by deep metagenomic sequencing.</title>
        <authorList>
            <person name="Ghai R."/>
            <person name="Mizuno C.M."/>
            <person name="Picazo A."/>
            <person name="Camacho A."/>
            <person name="Rodriguez-Valera F."/>
        </authorList>
    </citation>
    <scope>NUCLEOTIDE SEQUENCE</scope>
</reference>
<organism evidence="6">
    <name type="scientific">freshwater metagenome</name>
    <dbReference type="NCBI Taxonomy" id="449393"/>
    <lineage>
        <taxon>unclassified sequences</taxon>
        <taxon>metagenomes</taxon>
        <taxon>ecological metagenomes</taxon>
    </lineage>
</organism>
<keyword evidence="3" id="KW-0547">Nucleotide-binding</keyword>
<accession>A0A094SC60</accession>
<evidence type="ECO:0000256" key="3">
    <source>
        <dbReference type="ARBA" id="ARBA00022741"/>
    </source>
</evidence>
<dbReference type="InterPro" id="IPR011009">
    <property type="entry name" value="Kinase-like_dom_sf"/>
</dbReference>
<evidence type="ECO:0000259" key="5">
    <source>
        <dbReference type="Pfam" id="PF03109"/>
    </source>
</evidence>
<dbReference type="EMBL" id="JNSL01000105">
    <property type="protein sequence ID" value="KGA15698.1"/>
    <property type="molecule type" value="Genomic_DNA"/>
</dbReference>
<proteinExistence type="inferred from homology"/>
<keyword evidence="2" id="KW-0808">Transferase</keyword>
<evidence type="ECO:0000313" key="6">
    <source>
        <dbReference type="EMBL" id="KGA15698.1"/>
    </source>
</evidence>
<evidence type="ECO:0000256" key="1">
    <source>
        <dbReference type="ARBA" id="ARBA00009670"/>
    </source>
</evidence>
<dbReference type="GO" id="GO:0016740">
    <property type="term" value="F:transferase activity"/>
    <property type="evidence" value="ECO:0007669"/>
    <property type="project" value="UniProtKB-KW"/>
</dbReference>
<comment type="caution">
    <text evidence="6">The sequence shown here is derived from an EMBL/GenBank/DDBJ whole genome shotgun (WGS) entry which is preliminary data.</text>
</comment>
<dbReference type="PANTHER" id="PTHR43851:SF3">
    <property type="entry name" value="COENZYME Q8"/>
    <property type="match status" value="1"/>
</dbReference>
<sequence>MAALPLRHVGRRALGIGRRLGGMSAEDVTALTQARTAEQIFSVLGELKGGAMKLGQALSVFESVLPDEMAGPYRESLTKLQDSAPPMAIESVHQVLVENLGENWRDRFTSFDDEPAAAASIGQVHRAIWRDGREVAVKVQYPGASGALLADLQQLSRFGRLFAGFFPGIDVRSILRELTDCVSEELDYLHESQIQRKFAVGFDGDPDYFVPHVLAAAENVIITEWVEGKSLARLIESGTQQECDHFGKMYLRFLLSAPSRVGFLHADPHPGNFKVMPDGRLAILDFGATAHLPDGLPAAMGTLLKIALVGDAETVVAGLREEGFIRPGIELEAQSLLDYLGPFTEPAQVEIFKHSRDWIREQFKRTSDPRNADWSIGTKINLPPNYVLIHRVWMGSIGVLCQLESEFSVRDEFAQWVPGFADKVSN</sequence>
<dbReference type="InterPro" id="IPR004147">
    <property type="entry name" value="ABC1_dom"/>
</dbReference>
<dbReference type="InterPro" id="IPR051409">
    <property type="entry name" value="Atypical_kinase_ADCK"/>
</dbReference>
<protein>
    <submittedName>
        <fullName evidence="6">ABC transporter-like protein</fullName>
    </submittedName>
</protein>
<comment type="similarity">
    <text evidence="1">Belongs to the protein kinase superfamily. ADCK protein kinase family.</text>
</comment>